<evidence type="ECO:0000259" key="1">
    <source>
        <dbReference type="Pfam" id="PF00685"/>
    </source>
</evidence>
<proteinExistence type="predicted"/>
<name>A0A6C0AHV7_9ZZZZ</name>
<dbReference type="InterPro" id="IPR027417">
    <property type="entry name" value="P-loop_NTPase"/>
</dbReference>
<evidence type="ECO:0000313" key="2">
    <source>
        <dbReference type="EMBL" id="QHS79040.1"/>
    </source>
</evidence>
<dbReference type="GO" id="GO:0008146">
    <property type="term" value="F:sulfotransferase activity"/>
    <property type="evidence" value="ECO:0007669"/>
    <property type="project" value="InterPro"/>
</dbReference>
<sequence length="531" mass="61776">MVSLLKQLEFLEPVPFEEVVQKIKNRVHRGNYNRSELLNVWRTLTLGLDKRCEVNIQCLLRNKIEFLNYHYDHEPMLQLFNGTNELFESVVSTFPVEKLIGFQNEHEPKLSVYQDVNVDCPVMNGLELLRSGKPVKEKMEILLKYVSLQFTLKYVSNHTLFFSTPLAYMHSMADYIKLHGGTLEYQIDEPLRAEPSYYQFCKAEAVHSPLLTYIERPNRKRTRRKGGKAKTLKRKKEIPYVVVGGVGGSGTRLIASILATLGLNIGTDLNEAYDNLSFTLLYKDVPTLTMEKDTFEASYRILTNSILGTRDYLTEHDKHRLDQLCEKGRPGHPRAWLKQRAENIVEMNQRGPLENPYLKELPPLLTKPLAGKWGWKEPNSHILMNRLNKQTKFIMVVRNGLDMAFSTNQNQLRLWGPTILPEDMLKFDKHEHIVYTPRVSMKYWTLTHQKILESKKDNFLMVNFDEMCVHPEKWLQILCDFLKIDSSVIPEIRPLVVYQSEGIGRFKKHDLSQFDPSDILFAKQLGFETEI</sequence>
<dbReference type="AlphaFoldDB" id="A0A6C0AHV7"/>
<reference evidence="2" key="1">
    <citation type="journal article" date="2020" name="Nature">
        <title>Giant virus diversity and host interactions through global metagenomics.</title>
        <authorList>
            <person name="Schulz F."/>
            <person name="Roux S."/>
            <person name="Paez-Espino D."/>
            <person name="Jungbluth S."/>
            <person name="Walsh D.A."/>
            <person name="Denef V.J."/>
            <person name="McMahon K.D."/>
            <person name="Konstantinidis K.T."/>
            <person name="Eloe-Fadrosh E.A."/>
            <person name="Kyrpides N.C."/>
            <person name="Woyke T."/>
        </authorList>
    </citation>
    <scope>NUCLEOTIDE SEQUENCE</scope>
    <source>
        <strain evidence="2">GVMAG-S-1035118-87</strain>
    </source>
</reference>
<dbReference type="Gene3D" id="3.40.50.300">
    <property type="entry name" value="P-loop containing nucleotide triphosphate hydrolases"/>
    <property type="match status" value="1"/>
</dbReference>
<organism evidence="2">
    <name type="scientific">viral metagenome</name>
    <dbReference type="NCBI Taxonomy" id="1070528"/>
    <lineage>
        <taxon>unclassified sequences</taxon>
        <taxon>metagenomes</taxon>
        <taxon>organismal metagenomes</taxon>
    </lineage>
</organism>
<accession>A0A6C0AHV7</accession>
<dbReference type="Pfam" id="PF00685">
    <property type="entry name" value="Sulfotransfer_1"/>
    <property type="match status" value="1"/>
</dbReference>
<dbReference type="EMBL" id="MN740625">
    <property type="protein sequence ID" value="QHS79040.1"/>
    <property type="molecule type" value="Genomic_DNA"/>
</dbReference>
<feature type="domain" description="Sulfotransferase" evidence="1">
    <location>
        <begin position="381"/>
        <end position="486"/>
    </location>
</feature>
<protein>
    <recommendedName>
        <fullName evidence="1">Sulfotransferase domain-containing protein</fullName>
    </recommendedName>
</protein>
<dbReference type="InterPro" id="IPR000863">
    <property type="entry name" value="Sulfotransferase_dom"/>
</dbReference>
<dbReference type="SUPFAM" id="SSF52540">
    <property type="entry name" value="P-loop containing nucleoside triphosphate hydrolases"/>
    <property type="match status" value="1"/>
</dbReference>